<dbReference type="InterPro" id="IPR010490">
    <property type="entry name" value="COG6"/>
</dbReference>
<dbReference type="SMART" id="SM01087">
    <property type="entry name" value="COG6"/>
    <property type="match status" value="1"/>
</dbReference>
<proteinExistence type="predicted"/>
<gene>
    <name evidence="3" type="ORF">Esi_0072_0016</name>
</gene>
<organism evidence="3 4">
    <name type="scientific">Ectocarpus siliculosus</name>
    <name type="common">Brown alga</name>
    <name type="synonym">Conferva siliculosa</name>
    <dbReference type="NCBI Taxonomy" id="2880"/>
    <lineage>
        <taxon>Eukaryota</taxon>
        <taxon>Sar</taxon>
        <taxon>Stramenopiles</taxon>
        <taxon>Ochrophyta</taxon>
        <taxon>PX clade</taxon>
        <taxon>Phaeophyceae</taxon>
        <taxon>Ectocarpales</taxon>
        <taxon>Ectocarpaceae</taxon>
        <taxon>Ectocarpus</taxon>
    </lineage>
</organism>
<dbReference type="STRING" id="2880.D8LSC2"/>
<sequence>MEKELVAALFGGGGGGGGGGGNDSGSGGEDGGALAPGDGAAGAAAGEGEGLMSAEEVLCKVLQGIARPLQSRVSTVLESVREAGVGYRLLNLLAFYRATVGQLAGLDSPVLEALSECRKNADDTFRHAMKREGDRLVASPPAYTADLSALPAALDGAKRLTEVLQVHSTSLVPAGEPESDVQPVLSGIVEPLLKACRLSADGLDPSDGAVFMLNNIDAIREALVAHAHTEAWTLELTTEMDKWLGVLVRHQADKVLERCGVAQAVRAAAAAEGQTGPMNEVPGLQERSLSAVLRSFYSSLFTLVMPDFERLRRPGTRADARRSTAMLVAEAHETVHRLVSREDSGYADRSFLLHTPEQVRMLLDCD</sequence>
<dbReference type="Pfam" id="PF20653">
    <property type="entry name" value="COG6_C"/>
    <property type="match status" value="1"/>
</dbReference>
<dbReference type="InParanoid" id="D8LSC2"/>
<keyword evidence="4" id="KW-1185">Reference proteome</keyword>
<dbReference type="PANTHER" id="PTHR21506:SF0">
    <property type="entry name" value="CONSERVED OLIGOMERIC GOLGI COMPLEX SUBUNIT 6"/>
    <property type="match status" value="1"/>
</dbReference>
<dbReference type="OrthoDB" id="272987at2759"/>
<evidence type="ECO:0000313" key="4">
    <source>
        <dbReference type="Proteomes" id="UP000002630"/>
    </source>
</evidence>
<dbReference type="Proteomes" id="UP000002630">
    <property type="component" value="Linkage Group LG11"/>
</dbReference>
<dbReference type="OMA" id="HAHTEAW"/>
<dbReference type="eggNOG" id="KOG3758">
    <property type="taxonomic scope" value="Eukaryota"/>
</dbReference>
<evidence type="ECO:0000313" key="3">
    <source>
        <dbReference type="EMBL" id="CBN75179.1"/>
    </source>
</evidence>
<dbReference type="GO" id="GO:0017119">
    <property type="term" value="C:Golgi transport complex"/>
    <property type="evidence" value="ECO:0007669"/>
    <property type="project" value="InterPro"/>
</dbReference>
<accession>D8LSC2</accession>
<reference evidence="3 4" key="1">
    <citation type="journal article" date="2010" name="Nature">
        <title>The Ectocarpus genome and the independent evolution of multicellularity in brown algae.</title>
        <authorList>
            <person name="Cock J.M."/>
            <person name="Sterck L."/>
            <person name="Rouze P."/>
            <person name="Scornet D."/>
            <person name="Allen A.E."/>
            <person name="Amoutzias G."/>
            <person name="Anthouard V."/>
            <person name="Artiguenave F."/>
            <person name="Aury J.M."/>
            <person name="Badger J.H."/>
            <person name="Beszteri B."/>
            <person name="Billiau K."/>
            <person name="Bonnet E."/>
            <person name="Bothwell J.H."/>
            <person name="Bowler C."/>
            <person name="Boyen C."/>
            <person name="Brownlee C."/>
            <person name="Carrano C.J."/>
            <person name="Charrier B."/>
            <person name="Cho G.Y."/>
            <person name="Coelho S.M."/>
            <person name="Collen J."/>
            <person name="Corre E."/>
            <person name="Da Silva C."/>
            <person name="Delage L."/>
            <person name="Delaroque N."/>
            <person name="Dittami S.M."/>
            <person name="Doulbeau S."/>
            <person name="Elias M."/>
            <person name="Farnham G."/>
            <person name="Gachon C.M."/>
            <person name="Gschloessl B."/>
            <person name="Heesch S."/>
            <person name="Jabbari K."/>
            <person name="Jubin C."/>
            <person name="Kawai H."/>
            <person name="Kimura K."/>
            <person name="Kloareg B."/>
            <person name="Kupper F.C."/>
            <person name="Lang D."/>
            <person name="Le Bail A."/>
            <person name="Leblanc C."/>
            <person name="Lerouge P."/>
            <person name="Lohr M."/>
            <person name="Lopez P.J."/>
            <person name="Martens C."/>
            <person name="Maumus F."/>
            <person name="Michel G."/>
            <person name="Miranda-Saavedra D."/>
            <person name="Morales J."/>
            <person name="Moreau H."/>
            <person name="Motomura T."/>
            <person name="Nagasato C."/>
            <person name="Napoli C.A."/>
            <person name="Nelson D.R."/>
            <person name="Nyvall-Collen P."/>
            <person name="Peters A.F."/>
            <person name="Pommier C."/>
            <person name="Potin P."/>
            <person name="Poulain J."/>
            <person name="Quesneville H."/>
            <person name="Read B."/>
            <person name="Rensing S.A."/>
            <person name="Ritter A."/>
            <person name="Rousvoal S."/>
            <person name="Samanta M."/>
            <person name="Samson G."/>
            <person name="Schroeder D.C."/>
            <person name="Segurens B."/>
            <person name="Strittmatter M."/>
            <person name="Tonon T."/>
            <person name="Tregear J.W."/>
            <person name="Valentin K."/>
            <person name="von Dassow P."/>
            <person name="Yamagishi T."/>
            <person name="Van de Peer Y."/>
            <person name="Wincker P."/>
        </authorList>
    </citation>
    <scope>NUCLEOTIDE SEQUENCE [LARGE SCALE GENOMIC DNA]</scope>
    <source>
        <strain evidence="4">Ec32 / CCAP1310/4</strain>
    </source>
</reference>
<dbReference type="EMBL" id="FN649736">
    <property type="protein sequence ID" value="CBN75179.1"/>
    <property type="molecule type" value="Genomic_DNA"/>
</dbReference>
<feature type="compositionally biased region" description="Gly residues" evidence="1">
    <location>
        <begin position="17"/>
        <end position="31"/>
    </location>
</feature>
<feature type="domain" description="Conserved Oligomeric Golgi complex subunit 6 C-terminal" evidence="2">
    <location>
        <begin position="2"/>
        <end position="363"/>
    </location>
</feature>
<evidence type="ECO:0000256" key="1">
    <source>
        <dbReference type="SAM" id="MobiDB-lite"/>
    </source>
</evidence>
<feature type="compositionally biased region" description="Low complexity" evidence="1">
    <location>
        <begin position="32"/>
        <end position="46"/>
    </location>
</feature>
<dbReference type="PANTHER" id="PTHR21506">
    <property type="entry name" value="COMPONENT OF OLIGOMERIC GOLGI COMPLEX 6"/>
    <property type="match status" value="1"/>
</dbReference>
<dbReference type="InterPro" id="IPR048369">
    <property type="entry name" value="COG6_C"/>
</dbReference>
<name>D8LSC2_ECTSI</name>
<dbReference type="AlphaFoldDB" id="D8LSC2"/>
<feature type="region of interest" description="Disordered" evidence="1">
    <location>
        <begin position="17"/>
        <end position="46"/>
    </location>
</feature>
<dbReference type="EMBL" id="FN648949">
    <property type="protein sequence ID" value="CBN75179.1"/>
    <property type="molecule type" value="Genomic_DNA"/>
</dbReference>
<protein>
    <recommendedName>
        <fullName evidence="2">Conserved Oligomeric Golgi complex subunit 6 C-terminal domain-containing protein</fullName>
    </recommendedName>
</protein>
<dbReference type="GO" id="GO:0006891">
    <property type="term" value="P:intra-Golgi vesicle-mediated transport"/>
    <property type="evidence" value="ECO:0007669"/>
    <property type="project" value="InterPro"/>
</dbReference>
<evidence type="ECO:0000259" key="2">
    <source>
        <dbReference type="Pfam" id="PF20653"/>
    </source>
</evidence>